<gene>
    <name evidence="12" type="ORF">BJY24_007251</name>
</gene>
<evidence type="ECO:0000256" key="7">
    <source>
        <dbReference type="ARBA" id="ARBA00023136"/>
    </source>
</evidence>
<evidence type="ECO:0000256" key="9">
    <source>
        <dbReference type="SAM" id="Phobius"/>
    </source>
</evidence>
<name>A0A7W9PLF9_9NOCA</name>
<dbReference type="InterPro" id="IPR056785">
    <property type="entry name" value="YkcA/B-like_C"/>
</dbReference>
<sequence>MTDAVTQQGDADTRRTGTHEYTMLALLLVGTAVAYLWNLSVNGWANSFYAAAVQSGAKSWKAFFFGSSDWANAITVDKTPASLWPMEISARLFGMNSWSMLVPQVLLGVASVALVWVTVRRVAGPGAGLIGGLALAVTPVAALMFRFDNPDALLVFLMLAAVWAMTRAVADGRWRWLVLCGALVGLGFLAKQLQVLLVVPALALTYLIAGPPKLGKRLVQLVAAGVALVAGAGWWVLIAQLWPADSRPYFGGSQHNSIIELTLGYNGLDRVSGGSSGSFPGPPPGSGGGGHRMPGFGSDAGIGRLFTASVGGQIGWLIPAALVLFVVGIVLRGRASRVDPQRAALILWGGWALITGLVFSFMKGLFHQYYTVALAPAVAGTLGVGVVLAWRERDRLWVRCALASTAVLTAVVSALLLSRTPDFVPWLRWVVLAVGILGAIGVLFPAPRRVLAAAAVGAVAASVAGPAAYSVQTIGTAHTGGIVLAGPSVPGSGPPFGPPGGANPGQAGPGDNPGVPDGNPDVPNGNSGFPGGPGSAPGVPNDGSGVPGVPGDGQGGPGAVDRAGRHGPGGAPRRPGDSLVRLLRSDAERFTWAAAAVGSMGSADLQLAAGYPVMSIGGFGGGDPSPTLEQFQRYVGEGKIHFFLGGDGGGPDRNQKTEGAKISRWVRENFSATTVDGETVYDLTARHGS</sequence>
<evidence type="ECO:0000259" key="11">
    <source>
        <dbReference type="Pfam" id="PF24878"/>
    </source>
</evidence>
<feature type="domain" description="Glycosyltransferase RgtA/B/C/D-like" evidence="10">
    <location>
        <begin position="77"/>
        <end position="232"/>
    </location>
</feature>
<evidence type="ECO:0000313" key="13">
    <source>
        <dbReference type="Proteomes" id="UP000540412"/>
    </source>
</evidence>
<protein>
    <submittedName>
        <fullName evidence="12">4-amino-4-deoxy-L-arabinose transferase-like glycosyltransferase</fullName>
    </submittedName>
</protein>
<dbReference type="InterPro" id="IPR038731">
    <property type="entry name" value="RgtA/B/C-like"/>
</dbReference>
<evidence type="ECO:0000256" key="3">
    <source>
        <dbReference type="ARBA" id="ARBA00022676"/>
    </source>
</evidence>
<feature type="domain" description="Putative mannosyltransferase YkcA/B-like C-terminal" evidence="11">
    <location>
        <begin position="579"/>
        <end position="669"/>
    </location>
</feature>
<evidence type="ECO:0000256" key="1">
    <source>
        <dbReference type="ARBA" id="ARBA00004651"/>
    </source>
</evidence>
<evidence type="ECO:0000256" key="5">
    <source>
        <dbReference type="ARBA" id="ARBA00022692"/>
    </source>
</evidence>
<keyword evidence="4 12" id="KW-0808">Transferase</keyword>
<evidence type="ECO:0000256" key="2">
    <source>
        <dbReference type="ARBA" id="ARBA00022475"/>
    </source>
</evidence>
<evidence type="ECO:0000256" key="4">
    <source>
        <dbReference type="ARBA" id="ARBA00022679"/>
    </source>
</evidence>
<feature type="transmembrane region" description="Helical" evidence="9">
    <location>
        <begin position="450"/>
        <end position="469"/>
    </location>
</feature>
<feature type="transmembrane region" description="Helical" evidence="9">
    <location>
        <begin position="423"/>
        <end position="443"/>
    </location>
</feature>
<dbReference type="GO" id="GO:0005886">
    <property type="term" value="C:plasma membrane"/>
    <property type="evidence" value="ECO:0007669"/>
    <property type="project" value="UniProtKB-SubCell"/>
</dbReference>
<evidence type="ECO:0000259" key="10">
    <source>
        <dbReference type="Pfam" id="PF13231"/>
    </source>
</evidence>
<feature type="transmembrane region" description="Helical" evidence="9">
    <location>
        <begin position="125"/>
        <end position="145"/>
    </location>
</feature>
<keyword evidence="3" id="KW-0328">Glycosyltransferase</keyword>
<keyword evidence="2" id="KW-1003">Cell membrane</keyword>
<feature type="transmembrane region" description="Helical" evidence="9">
    <location>
        <begin position="176"/>
        <end position="209"/>
    </location>
</feature>
<feature type="transmembrane region" description="Helical" evidence="9">
    <location>
        <begin position="396"/>
        <end position="417"/>
    </location>
</feature>
<feature type="transmembrane region" description="Helical" evidence="9">
    <location>
        <begin position="21"/>
        <end position="39"/>
    </location>
</feature>
<keyword evidence="13" id="KW-1185">Reference proteome</keyword>
<dbReference type="AlphaFoldDB" id="A0A7W9PLF9"/>
<organism evidence="12 13">
    <name type="scientific">Nocardia transvalensis</name>
    <dbReference type="NCBI Taxonomy" id="37333"/>
    <lineage>
        <taxon>Bacteria</taxon>
        <taxon>Bacillati</taxon>
        <taxon>Actinomycetota</taxon>
        <taxon>Actinomycetes</taxon>
        <taxon>Mycobacteriales</taxon>
        <taxon>Nocardiaceae</taxon>
        <taxon>Nocardia</taxon>
    </lineage>
</organism>
<evidence type="ECO:0000256" key="6">
    <source>
        <dbReference type="ARBA" id="ARBA00022989"/>
    </source>
</evidence>
<feature type="compositionally biased region" description="Low complexity" evidence="8">
    <location>
        <begin position="504"/>
        <end position="527"/>
    </location>
</feature>
<dbReference type="InterPro" id="IPR050297">
    <property type="entry name" value="LipidA_mod_glycosyltrf_83"/>
</dbReference>
<feature type="compositionally biased region" description="Gly residues" evidence="8">
    <location>
        <begin position="545"/>
        <end position="558"/>
    </location>
</feature>
<feature type="transmembrane region" description="Helical" evidence="9">
    <location>
        <begin position="221"/>
        <end position="242"/>
    </location>
</feature>
<feature type="transmembrane region" description="Helical" evidence="9">
    <location>
        <begin position="368"/>
        <end position="389"/>
    </location>
</feature>
<dbReference type="GO" id="GO:0009103">
    <property type="term" value="P:lipopolysaccharide biosynthetic process"/>
    <property type="evidence" value="ECO:0007669"/>
    <property type="project" value="UniProtKB-ARBA"/>
</dbReference>
<proteinExistence type="predicted"/>
<keyword evidence="7 9" id="KW-0472">Membrane</keyword>
<reference evidence="12 13" key="1">
    <citation type="submission" date="2020-08" db="EMBL/GenBank/DDBJ databases">
        <title>Sequencing the genomes of 1000 actinobacteria strains.</title>
        <authorList>
            <person name="Klenk H.-P."/>
        </authorList>
    </citation>
    <scope>NUCLEOTIDE SEQUENCE [LARGE SCALE GENOMIC DNA]</scope>
    <source>
        <strain evidence="12 13">DSM 43582</strain>
    </source>
</reference>
<evidence type="ECO:0000256" key="8">
    <source>
        <dbReference type="SAM" id="MobiDB-lite"/>
    </source>
</evidence>
<dbReference type="Pfam" id="PF24878">
    <property type="entry name" value="YkcB_C"/>
    <property type="match status" value="1"/>
</dbReference>
<dbReference type="Proteomes" id="UP000540412">
    <property type="component" value="Unassembled WGS sequence"/>
</dbReference>
<dbReference type="PANTHER" id="PTHR33908">
    <property type="entry name" value="MANNOSYLTRANSFERASE YKCB-RELATED"/>
    <property type="match status" value="1"/>
</dbReference>
<keyword evidence="5 9" id="KW-0812">Transmembrane</keyword>
<feature type="transmembrane region" description="Helical" evidence="9">
    <location>
        <begin position="152"/>
        <end position="170"/>
    </location>
</feature>
<dbReference type="GO" id="GO:0016763">
    <property type="term" value="F:pentosyltransferase activity"/>
    <property type="evidence" value="ECO:0007669"/>
    <property type="project" value="TreeGrafter"/>
</dbReference>
<keyword evidence="6 9" id="KW-1133">Transmembrane helix</keyword>
<dbReference type="PANTHER" id="PTHR33908:SF3">
    <property type="entry name" value="UNDECAPRENYL PHOSPHATE-ALPHA-4-AMINO-4-DEOXY-L-ARABINOSE ARABINOSYL TRANSFERASE"/>
    <property type="match status" value="1"/>
</dbReference>
<comment type="subcellular location">
    <subcellularLocation>
        <location evidence="1">Cell membrane</location>
        <topology evidence="1">Multi-pass membrane protein</topology>
    </subcellularLocation>
</comment>
<feature type="transmembrane region" description="Helical" evidence="9">
    <location>
        <begin position="101"/>
        <end position="119"/>
    </location>
</feature>
<comment type="caution">
    <text evidence="12">The sequence shown here is derived from an EMBL/GenBank/DDBJ whole genome shotgun (WGS) entry which is preliminary data.</text>
</comment>
<feature type="region of interest" description="Disordered" evidence="8">
    <location>
        <begin position="485"/>
        <end position="577"/>
    </location>
</feature>
<accession>A0A7W9PLF9</accession>
<feature type="transmembrane region" description="Helical" evidence="9">
    <location>
        <begin position="314"/>
        <end position="331"/>
    </location>
</feature>
<dbReference type="Pfam" id="PF13231">
    <property type="entry name" value="PMT_2"/>
    <property type="match status" value="1"/>
</dbReference>
<feature type="transmembrane region" description="Helical" evidence="9">
    <location>
        <begin position="343"/>
        <end position="362"/>
    </location>
</feature>
<dbReference type="GO" id="GO:0010041">
    <property type="term" value="P:response to iron(III) ion"/>
    <property type="evidence" value="ECO:0007669"/>
    <property type="project" value="TreeGrafter"/>
</dbReference>
<evidence type="ECO:0000313" key="12">
    <source>
        <dbReference type="EMBL" id="MBB5918339.1"/>
    </source>
</evidence>
<dbReference type="EMBL" id="JACHIT010000002">
    <property type="protein sequence ID" value="MBB5918339.1"/>
    <property type="molecule type" value="Genomic_DNA"/>
</dbReference>